<sequence length="62" mass="6795">MKNLKVISTLALIMSLITMVGGIGIVGYYVDNSYIRGLSVFVLIMSSILVANMVKLVFKEVK</sequence>
<keyword evidence="1" id="KW-0812">Transmembrane</keyword>
<evidence type="ECO:0000313" key="2">
    <source>
        <dbReference type="EMBL" id="CEQ03423.1"/>
    </source>
</evidence>
<dbReference type="EMBL" id="CEKZ01000003">
    <property type="protein sequence ID" value="CEQ03423.1"/>
    <property type="molecule type" value="Genomic_DNA"/>
</dbReference>
<feature type="transmembrane region" description="Helical" evidence="1">
    <location>
        <begin position="35"/>
        <end position="58"/>
    </location>
</feature>
<dbReference type="OrthoDB" id="1758182at2"/>
<feature type="transmembrane region" description="Helical" evidence="1">
    <location>
        <begin position="7"/>
        <end position="29"/>
    </location>
</feature>
<keyword evidence="1" id="KW-0472">Membrane</keyword>
<dbReference type="Proteomes" id="UP000049127">
    <property type="component" value="Unassembled WGS sequence"/>
</dbReference>
<organism evidence="2 3">
    <name type="scientific">Paraclostridium sordellii</name>
    <name type="common">Clostridium sordellii</name>
    <dbReference type="NCBI Taxonomy" id="1505"/>
    <lineage>
        <taxon>Bacteria</taxon>
        <taxon>Bacillati</taxon>
        <taxon>Bacillota</taxon>
        <taxon>Clostridia</taxon>
        <taxon>Peptostreptococcales</taxon>
        <taxon>Peptostreptococcaceae</taxon>
        <taxon>Paraclostridium</taxon>
    </lineage>
</organism>
<evidence type="ECO:0000256" key="1">
    <source>
        <dbReference type="SAM" id="Phobius"/>
    </source>
</evidence>
<dbReference type="AlphaFoldDB" id="A0A0C7J568"/>
<keyword evidence="1" id="KW-1133">Transmembrane helix</keyword>
<gene>
    <name evidence="2" type="ORF">R28058_11561</name>
</gene>
<accession>A0A0C7J568</accession>
<dbReference type="RefSeq" id="WP_055341755.1">
    <property type="nucleotide sequence ID" value="NZ_CDNI01000003.1"/>
</dbReference>
<evidence type="ECO:0000313" key="3">
    <source>
        <dbReference type="Proteomes" id="UP000049127"/>
    </source>
</evidence>
<name>A0A0C7J568_PARSO</name>
<protein>
    <submittedName>
        <fullName evidence="2">Uncharacterized protein</fullName>
    </submittedName>
</protein>
<reference evidence="2 3" key="1">
    <citation type="submission" date="2015-01" db="EMBL/GenBank/DDBJ databases">
        <authorList>
            <person name="Aslett A.Martin."/>
            <person name="De Silva Nishadi"/>
        </authorList>
    </citation>
    <scope>NUCLEOTIDE SEQUENCE [LARGE SCALE GENOMIC DNA]</scope>
    <source>
        <strain evidence="2 3">R28058</strain>
    </source>
</reference>
<proteinExistence type="predicted"/>